<dbReference type="CDD" id="cd22753">
    <property type="entry name" value="OTU_ALG13-like"/>
    <property type="match status" value="1"/>
</dbReference>
<dbReference type="PROSITE" id="PS50802">
    <property type="entry name" value="OTU"/>
    <property type="match status" value="1"/>
</dbReference>
<dbReference type="AlphaFoldDB" id="A0A8K0DKG8"/>
<name>A0A8K0DKG8_IGNLU</name>
<feature type="compositionally biased region" description="Polar residues" evidence="1">
    <location>
        <begin position="334"/>
        <end position="345"/>
    </location>
</feature>
<dbReference type="Pfam" id="PF02338">
    <property type="entry name" value="OTU"/>
    <property type="match status" value="1"/>
</dbReference>
<sequence>MSKFSKRGRNPGAADFWLESLGYYRKNVAYDETCLFRAVSEQLFATQINHEEIRKRCITYGKQHSRQFAHLVPKKKDWYERLKKLGVHMVVCNELEIQLICCTYSVDITLFIAATNDKKEFYPLTRYKGEQRLLLCQMGEDHYDAVYPKEHIASAGFCQSVVYNMLYEKVFEIPDAEAIAHSMLHDKQTNYVTYSPEVVTPKNESKDNKMDCDNSNLVDHAQQSSMLAPFPFKIAKALDPNMYRNIEYDTWIEQRREMRLGNWYYGDNNLILGTRCLLTVGDEELECYIQTMFEDDSSKCEVYITKLAERLTVNYTELKPEMNAKPWPLPYRFSRSQSATTSETPSDNDRKSLRKRREKKRSQYNNEQNGKLETKDAATEVNVSNYEGYPLLMQNSQKAPSPEQQLSVVVNKEASEPAKERSGTPLSEAVSWAHSSESRQEPYQNATTECITYEENTNEVYNYAFTEQENTYPVMPVWPSPDQYVMTPDSAISDDVMVMSGKPEAPPNCFQ</sequence>
<dbReference type="InterPro" id="IPR050704">
    <property type="entry name" value="Peptidase_C85-like"/>
</dbReference>
<evidence type="ECO:0000313" key="3">
    <source>
        <dbReference type="EMBL" id="KAF2904833.1"/>
    </source>
</evidence>
<feature type="domain" description="OTU" evidence="2">
    <location>
        <begin position="23"/>
        <end position="149"/>
    </location>
</feature>
<evidence type="ECO:0000259" key="2">
    <source>
        <dbReference type="PROSITE" id="PS50802"/>
    </source>
</evidence>
<dbReference type="PANTHER" id="PTHR12419">
    <property type="entry name" value="OTU DOMAIN CONTAINING PROTEIN"/>
    <property type="match status" value="1"/>
</dbReference>
<feature type="compositionally biased region" description="Basic and acidic residues" evidence="1">
    <location>
        <begin position="413"/>
        <end position="422"/>
    </location>
</feature>
<dbReference type="Proteomes" id="UP000801492">
    <property type="component" value="Unassembled WGS sequence"/>
</dbReference>
<dbReference type="SUPFAM" id="SSF54001">
    <property type="entry name" value="Cysteine proteinases"/>
    <property type="match status" value="1"/>
</dbReference>
<comment type="caution">
    <text evidence="3">The sequence shown here is derived from an EMBL/GenBank/DDBJ whole genome shotgun (WGS) entry which is preliminary data.</text>
</comment>
<evidence type="ECO:0000256" key="1">
    <source>
        <dbReference type="SAM" id="MobiDB-lite"/>
    </source>
</evidence>
<dbReference type="GO" id="GO:0016579">
    <property type="term" value="P:protein deubiquitination"/>
    <property type="evidence" value="ECO:0007669"/>
    <property type="project" value="TreeGrafter"/>
</dbReference>
<organism evidence="3 4">
    <name type="scientific">Ignelater luminosus</name>
    <name type="common">Cucubano</name>
    <name type="synonym">Pyrophorus luminosus</name>
    <dbReference type="NCBI Taxonomy" id="2038154"/>
    <lineage>
        <taxon>Eukaryota</taxon>
        <taxon>Metazoa</taxon>
        <taxon>Ecdysozoa</taxon>
        <taxon>Arthropoda</taxon>
        <taxon>Hexapoda</taxon>
        <taxon>Insecta</taxon>
        <taxon>Pterygota</taxon>
        <taxon>Neoptera</taxon>
        <taxon>Endopterygota</taxon>
        <taxon>Coleoptera</taxon>
        <taxon>Polyphaga</taxon>
        <taxon>Elateriformia</taxon>
        <taxon>Elateroidea</taxon>
        <taxon>Elateridae</taxon>
        <taxon>Agrypninae</taxon>
        <taxon>Pyrophorini</taxon>
        <taxon>Ignelater</taxon>
    </lineage>
</organism>
<dbReference type="EMBL" id="VTPC01000666">
    <property type="protein sequence ID" value="KAF2904833.1"/>
    <property type="molecule type" value="Genomic_DNA"/>
</dbReference>
<dbReference type="PANTHER" id="PTHR12419:SF10">
    <property type="entry name" value="DEUBIQUITINASE OTUD6B"/>
    <property type="match status" value="1"/>
</dbReference>
<dbReference type="InterPro" id="IPR003323">
    <property type="entry name" value="OTU_dom"/>
</dbReference>
<feature type="compositionally biased region" description="Basic residues" evidence="1">
    <location>
        <begin position="352"/>
        <end position="362"/>
    </location>
</feature>
<dbReference type="Gene3D" id="3.90.70.80">
    <property type="match status" value="1"/>
</dbReference>
<accession>A0A8K0DKG8</accession>
<dbReference type="GO" id="GO:0004843">
    <property type="term" value="F:cysteine-type deubiquitinase activity"/>
    <property type="evidence" value="ECO:0007669"/>
    <property type="project" value="TreeGrafter"/>
</dbReference>
<feature type="region of interest" description="Disordered" evidence="1">
    <location>
        <begin position="329"/>
        <end position="379"/>
    </location>
</feature>
<proteinExistence type="predicted"/>
<dbReference type="InterPro" id="IPR049769">
    <property type="entry name" value="OTU_OTU"/>
</dbReference>
<dbReference type="InterPro" id="IPR038765">
    <property type="entry name" value="Papain-like_cys_pep_sf"/>
</dbReference>
<evidence type="ECO:0000313" key="4">
    <source>
        <dbReference type="Proteomes" id="UP000801492"/>
    </source>
</evidence>
<gene>
    <name evidence="3" type="ORF">ILUMI_01339</name>
</gene>
<protein>
    <recommendedName>
        <fullName evidence="2">OTU domain-containing protein</fullName>
    </recommendedName>
</protein>
<dbReference type="OrthoDB" id="10017659at2759"/>
<reference evidence="3" key="1">
    <citation type="submission" date="2019-08" db="EMBL/GenBank/DDBJ databases">
        <title>The genome of the North American firefly Photinus pyralis.</title>
        <authorList>
            <consortium name="Photinus pyralis genome working group"/>
            <person name="Fallon T.R."/>
            <person name="Sander Lower S.E."/>
            <person name="Weng J.-K."/>
        </authorList>
    </citation>
    <scope>NUCLEOTIDE SEQUENCE</scope>
    <source>
        <strain evidence="3">TRF0915ILg1</strain>
        <tissue evidence="3">Whole body</tissue>
    </source>
</reference>
<keyword evidence="4" id="KW-1185">Reference proteome</keyword>
<feature type="region of interest" description="Disordered" evidence="1">
    <location>
        <begin position="413"/>
        <end position="445"/>
    </location>
</feature>